<reference evidence="2 3" key="1">
    <citation type="submission" date="2020-10" db="EMBL/GenBank/DDBJ databases">
        <title>Plant Genome Project.</title>
        <authorList>
            <person name="Zhang R.-G."/>
        </authorList>
    </citation>
    <scope>NUCLEOTIDE SEQUENCE [LARGE SCALE GENOMIC DNA]</scope>
    <source>
        <strain evidence="2">FAFU-HL-1</strain>
        <tissue evidence="2">Leaf</tissue>
    </source>
</reference>
<name>A0A835JU03_9ROSI</name>
<evidence type="ECO:0000313" key="3">
    <source>
        <dbReference type="Proteomes" id="UP000657918"/>
    </source>
</evidence>
<comment type="caution">
    <text evidence="2">The sequence shown here is derived from an EMBL/GenBank/DDBJ whole genome shotgun (WGS) entry which is preliminary data.</text>
</comment>
<evidence type="ECO:0000256" key="1">
    <source>
        <dbReference type="SAM" id="MobiDB-lite"/>
    </source>
</evidence>
<organism evidence="2 3">
    <name type="scientific">Salix dunnii</name>
    <dbReference type="NCBI Taxonomy" id="1413687"/>
    <lineage>
        <taxon>Eukaryota</taxon>
        <taxon>Viridiplantae</taxon>
        <taxon>Streptophyta</taxon>
        <taxon>Embryophyta</taxon>
        <taxon>Tracheophyta</taxon>
        <taxon>Spermatophyta</taxon>
        <taxon>Magnoliopsida</taxon>
        <taxon>eudicotyledons</taxon>
        <taxon>Gunneridae</taxon>
        <taxon>Pentapetalae</taxon>
        <taxon>rosids</taxon>
        <taxon>fabids</taxon>
        <taxon>Malpighiales</taxon>
        <taxon>Salicaceae</taxon>
        <taxon>Saliceae</taxon>
        <taxon>Salix</taxon>
    </lineage>
</organism>
<dbReference type="OrthoDB" id="10558035at2759"/>
<evidence type="ECO:0000313" key="2">
    <source>
        <dbReference type="EMBL" id="KAF9674634.1"/>
    </source>
</evidence>
<dbReference type="EMBL" id="JADGMS010000010">
    <property type="protein sequence ID" value="KAF9674634.1"/>
    <property type="molecule type" value="Genomic_DNA"/>
</dbReference>
<feature type="region of interest" description="Disordered" evidence="1">
    <location>
        <begin position="67"/>
        <end position="130"/>
    </location>
</feature>
<feature type="compositionally biased region" description="Polar residues" evidence="1">
    <location>
        <begin position="93"/>
        <end position="118"/>
    </location>
</feature>
<dbReference type="AlphaFoldDB" id="A0A835JU03"/>
<gene>
    <name evidence="2" type="ORF">SADUNF_Sadunf10G0147300</name>
</gene>
<protein>
    <submittedName>
        <fullName evidence="2">Uncharacterized protein</fullName>
    </submittedName>
</protein>
<keyword evidence="3" id="KW-1185">Reference proteome</keyword>
<sequence>MGRWVARREKMGFFRFEMQMKEIDGRRTLASSTIANSRPPPPAPLDLDLSIISAKHLKRKLGNRKPLTLSGILGRPGTKTQQNLTSPVRPDQYGTSDSISLSPSLFATPSLPSKSSIPRQAKPPTIQLGSGLLSSHDPLVALSGVTLPTPPDYSYPTIPLPLSSSPPPPPVLHHGSYHDAYSSSQYYLGYDSSAPPPPMPPRPLLIVQWVILAVGPAPVDYGSRDNQRIKEGREWGLGLDWLWARLEEGMEYEEKIAEKLENELAVRDDYSYYRSDY</sequence>
<proteinExistence type="predicted"/>
<accession>A0A835JU03</accession>
<dbReference type="Proteomes" id="UP000657918">
    <property type="component" value="Unassembled WGS sequence"/>
</dbReference>